<dbReference type="Pfam" id="PF13620">
    <property type="entry name" value="CarboxypepD_reg"/>
    <property type="match status" value="2"/>
</dbReference>
<dbReference type="SUPFAM" id="SSF49464">
    <property type="entry name" value="Carboxypeptidase regulatory domain-like"/>
    <property type="match status" value="2"/>
</dbReference>
<dbReference type="GO" id="GO:0030246">
    <property type="term" value="F:carbohydrate binding"/>
    <property type="evidence" value="ECO:0007669"/>
    <property type="project" value="InterPro"/>
</dbReference>
<name>A0A085WN84_9BACT</name>
<feature type="region of interest" description="Disordered" evidence="1">
    <location>
        <begin position="17"/>
        <end position="58"/>
    </location>
</feature>
<organism evidence="2 3">
    <name type="scientific">Hyalangium minutum</name>
    <dbReference type="NCBI Taxonomy" id="394096"/>
    <lineage>
        <taxon>Bacteria</taxon>
        <taxon>Pseudomonadati</taxon>
        <taxon>Myxococcota</taxon>
        <taxon>Myxococcia</taxon>
        <taxon>Myxococcales</taxon>
        <taxon>Cystobacterineae</taxon>
        <taxon>Archangiaceae</taxon>
        <taxon>Hyalangium</taxon>
    </lineage>
</organism>
<keyword evidence="3" id="KW-1185">Reference proteome</keyword>
<dbReference type="Gene3D" id="2.60.40.1120">
    <property type="entry name" value="Carboxypeptidase-like, regulatory domain"/>
    <property type="match status" value="3"/>
</dbReference>
<dbReference type="Proteomes" id="UP000028725">
    <property type="component" value="Unassembled WGS sequence"/>
</dbReference>
<dbReference type="SUPFAM" id="SSF49452">
    <property type="entry name" value="Starch-binding domain-like"/>
    <property type="match status" value="2"/>
</dbReference>
<dbReference type="InterPro" id="IPR008969">
    <property type="entry name" value="CarboxyPept-like_regulatory"/>
</dbReference>
<evidence type="ECO:0000313" key="3">
    <source>
        <dbReference type="Proteomes" id="UP000028725"/>
    </source>
</evidence>
<evidence type="ECO:0000256" key="1">
    <source>
        <dbReference type="SAM" id="MobiDB-lite"/>
    </source>
</evidence>
<accession>A0A085WN84</accession>
<dbReference type="EMBL" id="JMCB01000005">
    <property type="protein sequence ID" value="KFE69147.1"/>
    <property type="molecule type" value="Genomic_DNA"/>
</dbReference>
<dbReference type="RefSeq" id="WP_044187936.1">
    <property type="nucleotide sequence ID" value="NZ_JMCB01000005.1"/>
</dbReference>
<gene>
    <name evidence="2" type="ORF">DB31_7049</name>
</gene>
<dbReference type="InterPro" id="IPR013784">
    <property type="entry name" value="Carb-bd-like_fold"/>
</dbReference>
<dbReference type="STRING" id="394096.DB31_7049"/>
<proteinExistence type="predicted"/>
<dbReference type="AlphaFoldDB" id="A0A085WN84"/>
<comment type="caution">
    <text evidence="2">The sequence shown here is derived from an EMBL/GenBank/DDBJ whole genome shotgun (WGS) entry which is preliminary data.</text>
</comment>
<evidence type="ECO:0008006" key="4">
    <source>
        <dbReference type="Google" id="ProtNLM"/>
    </source>
</evidence>
<reference evidence="2 3" key="1">
    <citation type="submission" date="2014-04" db="EMBL/GenBank/DDBJ databases">
        <title>Genome assembly of Hyalangium minutum DSM 14724.</title>
        <authorList>
            <person name="Sharma G."/>
            <person name="Subramanian S."/>
        </authorList>
    </citation>
    <scope>NUCLEOTIDE SEQUENCE [LARGE SCALE GENOMIC DNA]</scope>
    <source>
        <strain evidence="2 3">DSM 14724</strain>
    </source>
</reference>
<sequence>MALLLLLGLGLWRSAEDEVPASRTRPGPRGPKTSSRARPQPVSGERALDDSPRSMGAPSHAGALVVEVLSKDAPLPGASVQLYARQPAELLSFPAQWIGVDSGVTGADGRWTPPVAPGSYYVTVHAEGLAPGYVTVVQPPGPARTRVRLNLERAAELSGLILEKETGKPIENAEILVTPPGVMSAPQARPDSPEDEGLLATSNEAGEFMLSGLAPGTYRVEAQASGYARVEIPVFGIPQSRLTLELSRSGQLEGTVVHADGAPAPGAEVSTTSSQYDATVLTDGEGHFAIDVPPGTYTVSSRQGEETGVLDAVAVDEGDRVRGLRVTLGAGARLSGTMLRKDGSPVIGAKVETWRRMAGSSGLAHRSRALAVTDEHGAFTLGPLAPGTHVPGVALPQRGRYRPPPVTLAAGEHASVVWTCEPRDDVTCQVPEATEGSAQPALAAIRGRVLHPLGIPVGRIEVIIPSGDRKEGWNYYSDFTGDRFDLRGLAPGLKHFAVKAEDMAATVAVELQPGELKELEVTVTPGVTMKGRLIDEASRQPLENGWVHHPLIYMRNTMGRGGTGKDGRFSFAGVQPGEFLLKVTRGTQQGILRGAPSTTHPVKVLPDQDNDVGDIIVPTP</sequence>
<evidence type="ECO:0000313" key="2">
    <source>
        <dbReference type="EMBL" id="KFE69147.1"/>
    </source>
</evidence>
<protein>
    <recommendedName>
        <fullName evidence="4">Carboxypeptidase regulatory-like domain-containing protein</fullName>
    </recommendedName>
</protein>